<proteinExistence type="inferred from homology"/>
<dbReference type="InterPro" id="IPR036393">
    <property type="entry name" value="AceGlu_kinase-like_sf"/>
</dbReference>
<evidence type="ECO:0000256" key="1">
    <source>
        <dbReference type="ARBA" id="ARBA00011066"/>
    </source>
</evidence>
<accession>A0A3S4H4J8</accession>
<comment type="similarity">
    <text evidence="1 4">Belongs to the carbamate kinase family.</text>
</comment>
<evidence type="ECO:0000256" key="3">
    <source>
        <dbReference type="ARBA" id="ARBA00022777"/>
    </source>
</evidence>
<dbReference type="Pfam" id="PF00696">
    <property type="entry name" value="AA_kinase"/>
    <property type="match status" value="1"/>
</dbReference>
<name>A0A3S4H4J8_AVIVO</name>
<dbReference type="PRINTS" id="PR01469">
    <property type="entry name" value="CARBMTKINASE"/>
</dbReference>
<dbReference type="PIRSF" id="PIRSF000723">
    <property type="entry name" value="Carbamate_kin"/>
    <property type="match status" value="1"/>
</dbReference>
<dbReference type="NCBIfam" id="NF009008">
    <property type="entry name" value="PRK12354.1"/>
    <property type="match status" value="1"/>
</dbReference>
<dbReference type="Gene3D" id="3.40.1160.10">
    <property type="entry name" value="Acetylglutamate kinase-like"/>
    <property type="match status" value="1"/>
</dbReference>
<organism evidence="6 7">
    <name type="scientific">Avibacterium volantium</name>
    <name type="common">Pasteurella volantium</name>
    <dbReference type="NCBI Taxonomy" id="762"/>
    <lineage>
        <taxon>Bacteria</taxon>
        <taxon>Pseudomonadati</taxon>
        <taxon>Pseudomonadota</taxon>
        <taxon>Gammaproteobacteria</taxon>
        <taxon>Pasteurellales</taxon>
        <taxon>Pasteurellaceae</taxon>
        <taxon>Avibacterium</taxon>
    </lineage>
</organism>
<dbReference type="Proteomes" id="UP000268198">
    <property type="component" value="Chromosome"/>
</dbReference>
<protein>
    <recommendedName>
        <fullName evidence="4">Carbamate kinase</fullName>
    </recommendedName>
</protein>
<feature type="domain" description="Aspartate/glutamate/uridylate kinase" evidence="5">
    <location>
        <begin position="4"/>
        <end position="274"/>
    </location>
</feature>
<dbReference type="PANTHER" id="PTHR30409">
    <property type="entry name" value="CARBAMATE KINASE"/>
    <property type="match status" value="1"/>
</dbReference>
<dbReference type="SUPFAM" id="SSF53633">
    <property type="entry name" value="Carbamate kinase-like"/>
    <property type="match status" value="1"/>
</dbReference>
<keyword evidence="2 4" id="KW-0808">Transferase</keyword>
<dbReference type="KEGG" id="avt:NCTC3438_00703"/>
<dbReference type="GO" id="GO:0005829">
    <property type="term" value="C:cytosol"/>
    <property type="evidence" value="ECO:0007669"/>
    <property type="project" value="TreeGrafter"/>
</dbReference>
<dbReference type="FunFam" id="3.40.1160.10:FF:000007">
    <property type="entry name" value="Carbamate kinase"/>
    <property type="match status" value="1"/>
</dbReference>
<evidence type="ECO:0000259" key="5">
    <source>
        <dbReference type="Pfam" id="PF00696"/>
    </source>
</evidence>
<dbReference type="EMBL" id="LR134167">
    <property type="protein sequence ID" value="VEB22889.1"/>
    <property type="molecule type" value="Genomic_DNA"/>
</dbReference>
<dbReference type="AlphaFoldDB" id="A0A3S4H4J8"/>
<dbReference type="GO" id="GO:0008804">
    <property type="term" value="F:carbamate kinase activity"/>
    <property type="evidence" value="ECO:0007669"/>
    <property type="project" value="InterPro"/>
</dbReference>
<reference evidence="6 7" key="1">
    <citation type="submission" date="2018-12" db="EMBL/GenBank/DDBJ databases">
        <authorList>
            <consortium name="Pathogen Informatics"/>
        </authorList>
    </citation>
    <scope>NUCLEOTIDE SEQUENCE [LARGE SCALE GENOMIC DNA]</scope>
    <source>
        <strain evidence="6 7">NCTC3438</strain>
    </source>
</reference>
<evidence type="ECO:0000313" key="6">
    <source>
        <dbReference type="EMBL" id="VEB22889.1"/>
    </source>
</evidence>
<dbReference type="GO" id="GO:0019546">
    <property type="term" value="P:L-arginine deiminase pathway"/>
    <property type="evidence" value="ECO:0007669"/>
    <property type="project" value="TreeGrafter"/>
</dbReference>
<dbReference type="OrthoDB" id="9766717at2"/>
<sequence length="301" mass="32380">MKSTIVIALGGNALLKRGQLMSYENQLENIQIAANAISKLTEKYQIAIVHGNGPQVGLLAQQNDNYKEVPAYPLSCLVSETQGMIATMLVQELRKVTNKPIVSILTHVEVDANDPAFSDPTKFIGAIYSESEAKIFAEKYGWSIKPDGQHFRRVVASPKPIKVRESAAIKTALDNGNIVICGGGGGIPVTQIEGTFSNIDCVIDKDATAALLATQIQASYLVILTDGDGIYLNWGTPEQIKLDEIDTNKLATYTFAKGSMQPKVDAVIEFVNSEKGRIGLIADLQLASEALSGKAGTRITN</sequence>
<evidence type="ECO:0000256" key="2">
    <source>
        <dbReference type="ARBA" id="ARBA00022679"/>
    </source>
</evidence>
<evidence type="ECO:0000256" key="4">
    <source>
        <dbReference type="PIRNR" id="PIRNR000723"/>
    </source>
</evidence>
<evidence type="ECO:0000313" key="7">
    <source>
        <dbReference type="Proteomes" id="UP000268198"/>
    </source>
</evidence>
<dbReference type="PANTHER" id="PTHR30409:SF1">
    <property type="entry name" value="CARBAMATE KINASE-RELATED"/>
    <property type="match status" value="1"/>
</dbReference>
<dbReference type="InterPro" id="IPR001048">
    <property type="entry name" value="Asp/Glu/Uridylate_kinase"/>
</dbReference>
<keyword evidence="3 4" id="KW-0418">Kinase</keyword>
<keyword evidence="7" id="KW-1185">Reference proteome</keyword>
<gene>
    <name evidence="6" type="primary">arcC2</name>
    <name evidence="6" type="ORF">NCTC3438_00703</name>
</gene>
<dbReference type="RefSeq" id="WP_126371458.1">
    <property type="nucleotide sequence ID" value="NZ_LR134167.1"/>
</dbReference>
<dbReference type="InterPro" id="IPR003964">
    <property type="entry name" value="Carb_kinase"/>
</dbReference>
<dbReference type="CDD" id="cd04235">
    <property type="entry name" value="AAK_CK"/>
    <property type="match status" value="1"/>
</dbReference>